<dbReference type="EMBL" id="VFOS01000004">
    <property type="protein sequence ID" value="TQL57357.1"/>
    <property type="molecule type" value="Genomic_DNA"/>
</dbReference>
<reference evidence="2 3" key="1">
    <citation type="submission" date="2019-06" db="EMBL/GenBank/DDBJ databases">
        <title>Sequencing the genomes of 1000 actinobacteria strains.</title>
        <authorList>
            <person name="Klenk H.-P."/>
        </authorList>
    </citation>
    <scope>NUCLEOTIDE SEQUENCE [LARGE SCALE GENOMIC DNA]</scope>
    <source>
        <strain evidence="2 3">DSM 4813</strain>
    </source>
</reference>
<dbReference type="RefSeq" id="WP_211349904.1">
    <property type="nucleotide sequence ID" value="NZ_BAAASV010000002.1"/>
</dbReference>
<protein>
    <submittedName>
        <fullName evidence="2">Uncharacterized protein</fullName>
    </submittedName>
</protein>
<evidence type="ECO:0000256" key="1">
    <source>
        <dbReference type="SAM" id="MobiDB-lite"/>
    </source>
</evidence>
<evidence type="ECO:0000313" key="2">
    <source>
        <dbReference type="EMBL" id="TQL57357.1"/>
    </source>
</evidence>
<name>A0A542ZAJ1_RARFA</name>
<keyword evidence="3" id="KW-1185">Reference proteome</keyword>
<evidence type="ECO:0000313" key="3">
    <source>
        <dbReference type="Proteomes" id="UP000315389"/>
    </source>
</evidence>
<proteinExistence type="predicted"/>
<dbReference type="AlphaFoldDB" id="A0A542ZAJ1"/>
<dbReference type="Proteomes" id="UP000315389">
    <property type="component" value="Unassembled WGS sequence"/>
</dbReference>
<comment type="caution">
    <text evidence="2">The sequence shown here is derived from an EMBL/GenBank/DDBJ whole genome shotgun (WGS) entry which is preliminary data.</text>
</comment>
<sequence>MGTSNPGRMDEREMTRNAKSAAADAQATADAAQSAASAVTTLAEGLITRSPLPPSGDGVADGALWLEYGAEGVITHQWDADSESWEIPSADPVMLASAIIGHLAAGVIDTTEVTVKSGDSGARMQMLGNLLRFFDSTGTLTAEIGGNDGRASLGNASVVGDIWSGGGVGIPGTSMGLVEFRSAPIVGALYARILADSASLLIHSLAGDLGLRAEGRVNIGGPAGVEIDGESSGVNINHPILGGTLDISAITNKDAIRNSLGLGNTTGPVPVANGGTGNATGQAPSATVLATSRTIQTNLASTSAASFNGSANATPGVTGTLPIANGGTGATTAAGIRAAIGAAVQEADFSGTITLTSAAGGLSGVFTLPSGMTQSNTLIHVSKQGGGLAKYIPYVNWVSSTTFQIGLYSGDGTSASGNVAVAAYARRIS</sequence>
<organism evidence="2 3">
    <name type="scientific">Rarobacter faecitabidus</name>
    <dbReference type="NCBI Taxonomy" id="13243"/>
    <lineage>
        <taxon>Bacteria</taxon>
        <taxon>Bacillati</taxon>
        <taxon>Actinomycetota</taxon>
        <taxon>Actinomycetes</taxon>
        <taxon>Micrococcales</taxon>
        <taxon>Rarobacteraceae</taxon>
        <taxon>Rarobacter</taxon>
    </lineage>
</organism>
<feature type="region of interest" description="Disordered" evidence="1">
    <location>
        <begin position="1"/>
        <end position="24"/>
    </location>
</feature>
<accession>A0A542ZAJ1</accession>
<gene>
    <name evidence="2" type="ORF">FB461_2089</name>
</gene>